<evidence type="ECO:0000313" key="4">
    <source>
        <dbReference type="Proteomes" id="UP000053095"/>
    </source>
</evidence>
<comment type="caution">
    <text evidence="3">The sequence shown here is derived from an EMBL/GenBank/DDBJ whole genome shotgun (WGS) entry which is preliminary data.</text>
</comment>
<name>A0A6V8H9F3_TALPI</name>
<dbReference type="PANTHER" id="PTHR42080">
    <property type="entry name" value="SRR1 DOMAIN-CONTAINING PROTEIN"/>
    <property type="match status" value="1"/>
</dbReference>
<dbReference type="EMBL" id="DF933829">
    <property type="protein sequence ID" value="GAM37901.1"/>
    <property type="molecule type" value="Genomic_DNA"/>
</dbReference>
<reference evidence="4" key="1">
    <citation type="journal article" date="2015" name="Genome Announc.">
        <title>Draft genome sequence of Talaromyces cellulolyticus strain Y-94, a source of lignocellulosic biomass-degrading enzymes.</title>
        <authorList>
            <person name="Fujii T."/>
            <person name="Koike H."/>
            <person name="Sawayama S."/>
            <person name="Yano S."/>
            <person name="Inoue H."/>
        </authorList>
    </citation>
    <scope>NUCLEOTIDE SEQUENCE [LARGE SCALE GENOMIC DNA]</scope>
    <source>
        <strain evidence="4">Y-94</strain>
    </source>
</reference>
<dbReference type="AlphaFoldDB" id="A0A6V8H9F3"/>
<dbReference type="Proteomes" id="UP000053095">
    <property type="component" value="Unassembled WGS sequence"/>
</dbReference>
<dbReference type="Pfam" id="PF07985">
    <property type="entry name" value="SRR1"/>
    <property type="match status" value="1"/>
</dbReference>
<evidence type="ECO:0000256" key="1">
    <source>
        <dbReference type="SAM" id="MobiDB-lite"/>
    </source>
</evidence>
<dbReference type="InterPro" id="IPR012942">
    <property type="entry name" value="SRR1-like"/>
</dbReference>
<accession>A0A6V8H9F3</accession>
<dbReference type="PANTHER" id="PTHR42080:SF1">
    <property type="entry name" value="SRR1-LIKE DOMAIN-CONTAINING PROTEIN"/>
    <property type="match status" value="1"/>
</dbReference>
<organism evidence="3 4">
    <name type="scientific">Talaromyces pinophilus</name>
    <name type="common">Penicillium pinophilum</name>
    <dbReference type="NCBI Taxonomy" id="128442"/>
    <lineage>
        <taxon>Eukaryota</taxon>
        <taxon>Fungi</taxon>
        <taxon>Dikarya</taxon>
        <taxon>Ascomycota</taxon>
        <taxon>Pezizomycotina</taxon>
        <taxon>Eurotiomycetes</taxon>
        <taxon>Eurotiomycetidae</taxon>
        <taxon>Eurotiales</taxon>
        <taxon>Trichocomaceae</taxon>
        <taxon>Talaromyces</taxon>
        <taxon>Talaromyces sect. Talaromyces</taxon>
    </lineage>
</organism>
<feature type="domain" description="SRR1-like" evidence="2">
    <location>
        <begin position="221"/>
        <end position="315"/>
    </location>
</feature>
<feature type="compositionally biased region" description="Polar residues" evidence="1">
    <location>
        <begin position="1"/>
        <end position="13"/>
    </location>
</feature>
<keyword evidence="4" id="KW-1185">Reference proteome</keyword>
<protein>
    <recommendedName>
        <fullName evidence="2">SRR1-like domain-containing protein</fullName>
    </recommendedName>
</protein>
<sequence length="365" mass="42343">MSTRQKAVEQSTRPPLPWYSDPADPGEKRRADGVFDKYLTGKKLFPRELLENIKTILDNHKKGNLGNSAPTQVAQEDYVDGSNRPITLNLGPHGNTLTRLDYVPVQRLMNPHWYEPMNQINTSNGEPLNPLQVVSQKYDTTEGKELSKEVFDEWLLKTKLNWQDENTWGTMEQTFATISNQDLSRIKKIIAFEIGSMWRTYVSGESFEIRYETFGDQVWEHNLIKDIGDYLRQRTGNEVKLYVQDPTYTEEDMGFLQDLGIEPLDEPTGFTEIDEHTLVYNVKAPIPVMQITADMGEQPAMILWRSFVEHGKSSRPDYYHDDYLALKSDPISPRVEWLLQNYRHYGFGDIGGYLFGYHTRLYVRK</sequence>
<proteinExistence type="predicted"/>
<evidence type="ECO:0000259" key="2">
    <source>
        <dbReference type="Pfam" id="PF07985"/>
    </source>
</evidence>
<evidence type="ECO:0000313" key="3">
    <source>
        <dbReference type="EMBL" id="GAM37901.1"/>
    </source>
</evidence>
<gene>
    <name evidence="3" type="ORF">TCE0_033r08212</name>
</gene>
<feature type="region of interest" description="Disordered" evidence="1">
    <location>
        <begin position="1"/>
        <end position="30"/>
    </location>
</feature>